<dbReference type="PROSITE" id="PS50405">
    <property type="entry name" value="GST_CTER"/>
    <property type="match status" value="1"/>
</dbReference>
<reference evidence="4 5" key="1">
    <citation type="submission" date="2016-04" db="EMBL/GenBank/DDBJ databases">
        <title>Draft genome of Fonsecaea erecta CBS 125763.</title>
        <authorList>
            <person name="Weiss V.A."/>
            <person name="Vicente V.A."/>
            <person name="Raittz R.T."/>
            <person name="Moreno L.F."/>
            <person name="De Souza E.M."/>
            <person name="Pedrosa F.O."/>
            <person name="Steffens M.B."/>
            <person name="Faoro H."/>
            <person name="Tadra-Sfeir M.Z."/>
            <person name="Najafzadeh M.J."/>
            <person name="Felipe M.S."/>
            <person name="Teixeira M."/>
            <person name="Sun J."/>
            <person name="Xi L."/>
            <person name="Gomes R."/>
            <person name="De Azevedo C.M."/>
            <person name="Salgado C.G."/>
            <person name="Da Silva M.B."/>
            <person name="Nascimento M.F."/>
            <person name="Queiroz-Telles F."/>
            <person name="Attili D.S."/>
            <person name="Gorbushina A."/>
        </authorList>
    </citation>
    <scope>NUCLEOTIDE SEQUENCE [LARGE SCALE GENOMIC DNA]</scope>
    <source>
        <strain evidence="4 5">CBS 125763</strain>
    </source>
</reference>
<dbReference type="GO" id="GO:0004364">
    <property type="term" value="F:glutathione transferase activity"/>
    <property type="evidence" value="ECO:0007669"/>
    <property type="project" value="TreeGrafter"/>
</dbReference>
<feature type="domain" description="GST C-terminal" evidence="3">
    <location>
        <begin position="105"/>
        <end position="227"/>
    </location>
</feature>
<dbReference type="AlphaFoldDB" id="A0A178ZME4"/>
<evidence type="ECO:0000259" key="3">
    <source>
        <dbReference type="PROSITE" id="PS50405"/>
    </source>
</evidence>
<dbReference type="EMBL" id="LVYI01000004">
    <property type="protein sequence ID" value="OAP60195.1"/>
    <property type="molecule type" value="Genomic_DNA"/>
</dbReference>
<comment type="similarity">
    <text evidence="1">Belongs to the GST superfamily. Zeta family.</text>
</comment>
<dbReference type="Pfam" id="PF13417">
    <property type="entry name" value="GST_N_3"/>
    <property type="match status" value="1"/>
</dbReference>
<dbReference type="InterPro" id="IPR036282">
    <property type="entry name" value="Glutathione-S-Trfase_C_sf"/>
</dbReference>
<evidence type="ECO:0000313" key="5">
    <source>
        <dbReference type="Proteomes" id="UP000078343"/>
    </source>
</evidence>
<dbReference type="InterPro" id="IPR040079">
    <property type="entry name" value="Glutathione_S-Trfase"/>
</dbReference>
<dbReference type="RefSeq" id="XP_018693562.1">
    <property type="nucleotide sequence ID" value="XM_018836709.1"/>
</dbReference>
<evidence type="ECO:0000259" key="2">
    <source>
        <dbReference type="PROSITE" id="PS50404"/>
    </source>
</evidence>
<dbReference type="InterPro" id="IPR004045">
    <property type="entry name" value="Glutathione_S-Trfase_N"/>
</dbReference>
<name>A0A178ZME4_9EURO</name>
<dbReference type="OrthoDB" id="202840at2759"/>
<organism evidence="4 5">
    <name type="scientific">Fonsecaea erecta</name>
    <dbReference type="NCBI Taxonomy" id="1367422"/>
    <lineage>
        <taxon>Eukaryota</taxon>
        <taxon>Fungi</taxon>
        <taxon>Dikarya</taxon>
        <taxon>Ascomycota</taxon>
        <taxon>Pezizomycotina</taxon>
        <taxon>Eurotiomycetes</taxon>
        <taxon>Chaetothyriomycetidae</taxon>
        <taxon>Chaetothyriales</taxon>
        <taxon>Herpotrichiellaceae</taxon>
        <taxon>Fonsecaea</taxon>
    </lineage>
</organism>
<dbReference type="SUPFAM" id="SSF47616">
    <property type="entry name" value="GST C-terminal domain-like"/>
    <property type="match status" value="1"/>
</dbReference>
<dbReference type="PROSITE" id="PS50404">
    <property type="entry name" value="GST_NTER"/>
    <property type="match status" value="1"/>
</dbReference>
<dbReference type="SUPFAM" id="SSF52833">
    <property type="entry name" value="Thioredoxin-like"/>
    <property type="match status" value="1"/>
</dbReference>
<dbReference type="GO" id="GO:0005739">
    <property type="term" value="C:mitochondrion"/>
    <property type="evidence" value="ECO:0007669"/>
    <property type="project" value="TreeGrafter"/>
</dbReference>
<dbReference type="GO" id="GO:0006559">
    <property type="term" value="P:L-phenylalanine catabolic process"/>
    <property type="evidence" value="ECO:0007669"/>
    <property type="project" value="TreeGrafter"/>
</dbReference>
<evidence type="ECO:0008006" key="6">
    <source>
        <dbReference type="Google" id="ProtNLM"/>
    </source>
</evidence>
<dbReference type="InterPro" id="IPR004046">
    <property type="entry name" value="GST_C"/>
</dbReference>
<dbReference type="SFLD" id="SFLDG00358">
    <property type="entry name" value="Main_(cytGST)"/>
    <property type="match status" value="1"/>
</dbReference>
<dbReference type="GeneID" id="30009365"/>
<dbReference type="Gene3D" id="3.40.30.10">
    <property type="entry name" value="Glutaredoxin"/>
    <property type="match status" value="1"/>
</dbReference>
<dbReference type="Proteomes" id="UP000078343">
    <property type="component" value="Unassembled WGS sequence"/>
</dbReference>
<dbReference type="InterPro" id="IPR005955">
    <property type="entry name" value="GST_Zeta"/>
</dbReference>
<protein>
    <recommendedName>
        <fullName evidence="6">Maleylacetoacetate isomerase</fullName>
    </recommendedName>
</protein>
<feature type="domain" description="GST N-terminal" evidence="2">
    <location>
        <begin position="6"/>
        <end position="97"/>
    </location>
</feature>
<sequence>MTFDQADFALYTFFRSTSTARVRTAARLKNIPVRFCYVNVRKDEQFREEFLRLNPNATVPVLTVTTKSGSPPKESSFSIKQSVAILEFFEEAFPGRTPLLPPMSDLVGRAYVRDLVNLVAADIQPPTNRRILLRVKEAGITAEEWAFKIMGDGLKAFDEIAKPFAGKYSYGDTLTLADLVLAPAVENAVRYGVDLEKLPTVKRIFDRISVLEEFKAADWRHQEDTPPEEINP</sequence>
<dbReference type="PANTHER" id="PTHR42673">
    <property type="entry name" value="MALEYLACETOACETATE ISOMERASE"/>
    <property type="match status" value="1"/>
</dbReference>
<accession>A0A178ZME4</accession>
<dbReference type="InterPro" id="IPR010987">
    <property type="entry name" value="Glutathione-S-Trfase_C-like"/>
</dbReference>
<dbReference type="SFLD" id="SFLDS00019">
    <property type="entry name" value="Glutathione_Transferase_(cytos"/>
    <property type="match status" value="1"/>
</dbReference>
<dbReference type="NCBIfam" id="TIGR01262">
    <property type="entry name" value="maiA"/>
    <property type="match status" value="1"/>
</dbReference>
<gene>
    <name evidence="4" type="ORF">AYL99_05197</name>
</gene>
<dbReference type="InterPro" id="IPR036249">
    <property type="entry name" value="Thioredoxin-like_sf"/>
</dbReference>
<dbReference type="PANTHER" id="PTHR42673:SF4">
    <property type="entry name" value="MALEYLACETOACETATE ISOMERASE"/>
    <property type="match status" value="1"/>
</dbReference>
<dbReference type="GO" id="GO:0016034">
    <property type="term" value="F:maleylacetoacetate isomerase activity"/>
    <property type="evidence" value="ECO:0007669"/>
    <property type="project" value="TreeGrafter"/>
</dbReference>
<proteinExistence type="inferred from homology"/>
<dbReference type="Pfam" id="PF14497">
    <property type="entry name" value="GST_C_3"/>
    <property type="match status" value="1"/>
</dbReference>
<dbReference type="Gene3D" id="1.20.1050.10">
    <property type="match status" value="1"/>
</dbReference>
<evidence type="ECO:0000313" key="4">
    <source>
        <dbReference type="EMBL" id="OAP60195.1"/>
    </source>
</evidence>
<evidence type="ECO:0000256" key="1">
    <source>
        <dbReference type="ARBA" id="ARBA00010007"/>
    </source>
</evidence>
<keyword evidence="5" id="KW-1185">Reference proteome</keyword>
<dbReference type="STRING" id="1367422.A0A178ZME4"/>
<dbReference type="GO" id="GO:0006749">
    <property type="term" value="P:glutathione metabolic process"/>
    <property type="evidence" value="ECO:0007669"/>
    <property type="project" value="TreeGrafter"/>
</dbReference>
<comment type="caution">
    <text evidence="4">The sequence shown here is derived from an EMBL/GenBank/DDBJ whole genome shotgun (WGS) entry which is preliminary data.</text>
</comment>